<evidence type="ECO:0000313" key="10">
    <source>
        <dbReference type="EMBL" id="TLS47438.1"/>
    </source>
</evidence>
<dbReference type="EMBL" id="VBZC01000004">
    <property type="protein sequence ID" value="TLS47438.1"/>
    <property type="molecule type" value="Genomic_DNA"/>
</dbReference>
<evidence type="ECO:0000256" key="1">
    <source>
        <dbReference type="ARBA" id="ARBA00022553"/>
    </source>
</evidence>
<dbReference type="GO" id="GO:0005829">
    <property type="term" value="C:cytosol"/>
    <property type="evidence" value="ECO:0007669"/>
    <property type="project" value="TreeGrafter"/>
</dbReference>
<feature type="domain" description="Response regulatory" evidence="8">
    <location>
        <begin position="41"/>
        <end position="152"/>
    </location>
</feature>
<dbReference type="Gene3D" id="6.10.250.690">
    <property type="match status" value="1"/>
</dbReference>
<evidence type="ECO:0000313" key="11">
    <source>
        <dbReference type="Proteomes" id="UP000305906"/>
    </source>
</evidence>
<dbReference type="PANTHER" id="PTHR48111">
    <property type="entry name" value="REGULATOR OF RPOS"/>
    <property type="match status" value="1"/>
</dbReference>
<dbReference type="InterPro" id="IPR001789">
    <property type="entry name" value="Sig_transdc_resp-reg_receiver"/>
</dbReference>
<dbReference type="GO" id="GO:0000156">
    <property type="term" value="F:phosphorelay response regulator activity"/>
    <property type="evidence" value="ECO:0007669"/>
    <property type="project" value="TreeGrafter"/>
</dbReference>
<accession>A0A5R9G1S3</accession>
<evidence type="ECO:0000256" key="7">
    <source>
        <dbReference type="PROSITE-ProRule" id="PRU01091"/>
    </source>
</evidence>
<dbReference type="GO" id="GO:0006355">
    <property type="term" value="P:regulation of DNA-templated transcription"/>
    <property type="evidence" value="ECO:0007669"/>
    <property type="project" value="InterPro"/>
</dbReference>
<dbReference type="Pfam" id="PF00072">
    <property type="entry name" value="Response_reg"/>
    <property type="match status" value="1"/>
</dbReference>
<keyword evidence="3" id="KW-0805">Transcription regulation</keyword>
<dbReference type="InterPro" id="IPR001867">
    <property type="entry name" value="OmpR/PhoB-type_DNA-bd"/>
</dbReference>
<dbReference type="InterPro" id="IPR036388">
    <property type="entry name" value="WH-like_DNA-bd_sf"/>
</dbReference>
<evidence type="ECO:0000259" key="8">
    <source>
        <dbReference type="PROSITE" id="PS50110"/>
    </source>
</evidence>
<evidence type="ECO:0000256" key="2">
    <source>
        <dbReference type="ARBA" id="ARBA00023012"/>
    </source>
</evidence>
<organism evidence="10 11">
    <name type="scientific">Streptomyces montanus</name>
    <dbReference type="NCBI Taxonomy" id="2580423"/>
    <lineage>
        <taxon>Bacteria</taxon>
        <taxon>Bacillati</taxon>
        <taxon>Actinomycetota</taxon>
        <taxon>Actinomycetes</taxon>
        <taxon>Kitasatosporales</taxon>
        <taxon>Streptomycetaceae</taxon>
        <taxon>Streptomyces</taxon>
    </lineage>
</organism>
<name>A0A5R9G1S3_9ACTN</name>
<dbReference type="Gene3D" id="1.10.10.10">
    <property type="entry name" value="Winged helix-like DNA-binding domain superfamily/Winged helix DNA-binding domain"/>
    <property type="match status" value="1"/>
</dbReference>
<dbReference type="InterPro" id="IPR039420">
    <property type="entry name" value="WalR-like"/>
</dbReference>
<dbReference type="PROSITE" id="PS50110">
    <property type="entry name" value="RESPONSE_REGULATORY"/>
    <property type="match status" value="1"/>
</dbReference>
<evidence type="ECO:0000256" key="4">
    <source>
        <dbReference type="ARBA" id="ARBA00023125"/>
    </source>
</evidence>
<reference evidence="10 11" key="1">
    <citation type="submission" date="2019-05" db="EMBL/GenBank/DDBJ databases">
        <title>Streptomyces sp. NEAU-C151, a novel actinomycete isolated from soil.</title>
        <authorList>
            <person name="Han L."/>
            <person name="Jiang H."/>
        </authorList>
    </citation>
    <scope>NUCLEOTIDE SEQUENCE [LARGE SCALE GENOMIC DNA]</scope>
    <source>
        <strain evidence="10 11">NEAU-C151</strain>
    </source>
</reference>
<evidence type="ECO:0000256" key="5">
    <source>
        <dbReference type="ARBA" id="ARBA00023163"/>
    </source>
</evidence>
<dbReference type="Pfam" id="PF00486">
    <property type="entry name" value="Trans_reg_C"/>
    <property type="match status" value="1"/>
</dbReference>
<dbReference type="GO" id="GO:0032993">
    <property type="term" value="C:protein-DNA complex"/>
    <property type="evidence" value="ECO:0007669"/>
    <property type="project" value="TreeGrafter"/>
</dbReference>
<dbReference type="PANTHER" id="PTHR48111:SF21">
    <property type="entry name" value="DNA-BINDING DUAL MASTER TRANSCRIPTIONAL REGULATOR RPAA"/>
    <property type="match status" value="1"/>
</dbReference>
<dbReference type="CDD" id="cd00383">
    <property type="entry name" value="trans_reg_C"/>
    <property type="match status" value="1"/>
</dbReference>
<dbReference type="InterPro" id="IPR011006">
    <property type="entry name" value="CheY-like_superfamily"/>
</dbReference>
<keyword evidence="1 6" id="KW-0597">Phosphoprotein</keyword>
<gene>
    <name evidence="10" type="ORF">FE633_04900</name>
</gene>
<evidence type="ECO:0000256" key="3">
    <source>
        <dbReference type="ARBA" id="ARBA00023015"/>
    </source>
</evidence>
<evidence type="ECO:0000259" key="9">
    <source>
        <dbReference type="PROSITE" id="PS51755"/>
    </source>
</evidence>
<dbReference type="SMART" id="SM00448">
    <property type="entry name" value="REC"/>
    <property type="match status" value="1"/>
</dbReference>
<dbReference type="SUPFAM" id="SSF52172">
    <property type="entry name" value="CheY-like"/>
    <property type="match status" value="1"/>
</dbReference>
<proteinExistence type="predicted"/>
<sequence>MSRHLPNVVEPSDPDSFTTVDPRIIPVAEGMRRPNTPAAWSVLIADSDRAEAQSLALGLRRHGHTVDVVQTGAAALQAYGSADLVILDLELPDMDGLEVCRKIRSACAVPIIAVTARSSELDCVLGLQAGADHYLPKPYGFRELVARTEAVMRRARPKPPAPRAISRGPLRIDAARREVSLEGRRIEVTPKEFDLLYLLASNPDAIVPRHQLIQQVWGNSWSRRTVDTHVSSLRGKLGAGDWIITIRGVGFRLGRA</sequence>
<protein>
    <submittedName>
        <fullName evidence="10">Response regulator transcription factor</fullName>
    </submittedName>
</protein>
<keyword evidence="4 7" id="KW-0238">DNA-binding</keyword>
<dbReference type="Proteomes" id="UP000305906">
    <property type="component" value="Unassembled WGS sequence"/>
</dbReference>
<keyword evidence="5" id="KW-0804">Transcription</keyword>
<dbReference type="Gene3D" id="3.40.50.2300">
    <property type="match status" value="1"/>
</dbReference>
<evidence type="ECO:0000256" key="6">
    <source>
        <dbReference type="PROSITE-ProRule" id="PRU00169"/>
    </source>
</evidence>
<keyword evidence="2" id="KW-0902">Two-component regulatory system</keyword>
<feature type="modified residue" description="4-aspartylphosphate" evidence="6">
    <location>
        <position position="88"/>
    </location>
</feature>
<dbReference type="AlphaFoldDB" id="A0A5R9G1S3"/>
<keyword evidence="11" id="KW-1185">Reference proteome</keyword>
<dbReference type="GO" id="GO:0000976">
    <property type="term" value="F:transcription cis-regulatory region binding"/>
    <property type="evidence" value="ECO:0007669"/>
    <property type="project" value="TreeGrafter"/>
</dbReference>
<comment type="caution">
    <text evidence="10">The sequence shown here is derived from an EMBL/GenBank/DDBJ whole genome shotgun (WGS) entry which is preliminary data.</text>
</comment>
<dbReference type="SMART" id="SM00862">
    <property type="entry name" value="Trans_reg_C"/>
    <property type="match status" value="1"/>
</dbReference>
<feature type="domain" description="OmpR/PhoB-type" evidence="9">
    <location>
        <begin position="162"/>
        <end position="255"/>
    </location>
</feature>
<feature type="DNA-binding region" description="OmpR/PhoB-type" evidence="7">
    <location>
        <begin position="162"/>
        <end position="255"/>
    </location>
</feature>
<dbReference type="PROSITE" id="PS51755">
    <property type="entry name" value="OMPR_PHOB"/>
    <property type="match status" value="1"/>
</dbReference>